<evidence type="ECO:0000313" key="2">
    <source>
        <dbReference type="Proteomes" id="UP001595859"/>
    </source>
</evidence>
<evidence type="ECO:0000313" key="1">
    <source>
        <dbReference type="EMBL" id="MFC4854332.1"/>
    </source>
</evidence>
<dbReference type="RefSeq" id="WP_378056278.1">
    <property type="nucleotide sequence ID" value="NZ_JBHSIS010000006.1"/>
</dbReference>
<keyword evidence="1" id="KW-0808">Transferase</keyword>
<dbReference type="GO" id="GO:0016757">
    <property type="term" value="F:glycosyltransferase activity"/>
    <property type="evidence" value="ECO:0007669"/>
    <property type="project" value="UniProtKB-KW"/>
</dbReference>
<dbReference type="InterPro" id="IPR029057">
    <property type="entry name" value="PRTase-like"/>
</dbReference>
<dbReference type="SUPFAM" id="SSF53271">
    <property type="entry name" value="PRTase-like"/>
    <property type="match status" value="1"/>
</dbReference>
<comment type="caution">
    <text evidence="1">The sequence shown here is derived from an EMBL/GenBank/DDBJ whole genome shotgun (WGS) entry which is preliminary data.</text>
</comment>
<dbReference type="EMBL" id="JBHSIS010000006">
    <property type="protein sequence ID" value="MFC4854332.1"/>
    <property type="molecule type" value="Genomic_DNA"/>
</dbReference>
<protein>
    <submittedName>
        <fullName evidence="1">Phosphoribosyltransferase</fullName>
    </submittedName>
</protein>
<organism evidence="1 2">
    <name type="scientific">Actinophytocola glycyrrhizae</name>
    <dbReference type="NCBI Taxonomy" id="2044873"/>
    <lineage>
        <taxon>Bacteria</taxon>
        <taxon>Bacillati</taxon>
        <taxon>Actinomycetota</taxon>
        <taxon>Actinomycetes</taxon>
        <taxon>Pseudonocardiales</taxon>
        <taxon>Pseudonocardiaceae</taxon>
    </lineage>
</organism>
<sequence length="271" mass="28863">MTGQGHHGDDASRHLVADALTQQLYTAVGAFFCNTRRGAQNICPVCTGPAAMRSLCGPCHGAKETYGSSLADLVVPLAYAKARMPSMHQSAHHVRAYKASPPAPKCAQDLRFMAAAATFVHGRCIAATTGQWHAVTFVPSAARPGGEHPVADIARAVHGVHDEAAKVALSVGPGLCESPARAPRPDRFVVPATYQPFISGRHVLVVDDTWVSGAKSQSAAIALKNVGAAHVTVLCVTRWLRYDWDDHRQLIETLDEPYNAMRCPVTGGDCP</sequence>
<keyword evidence="1" id="KW-0328">Glycosyltransferase</keyword>
<reference evidence="2" key="1">
    <citation type="journal article" date="2019" name="Int. J. Syst. Evol. Microbiol.">
        <title>The Global Catalogue of Microorganisms (GCM) 10K type strain sequencing project: providing services to taxonomists for standard genome sequencing and annotation.</title>
        <authorList>
            <consortium name="The Broad Institute Genomics Platform"/>
            <consortium name="The Broad Institute Genome Sequencing Center for Infectious Disease"/>
            <person name="Wu L."/>
            <person name="Ma J."/>
        </authorList>
    </citation>
    <scope>NUCLEOTIDE SEQUENCE [LARGE SCALE GENOMIC DNA]</scope>
    <source>
        <strain evidence="2">ZS-22-S1</strain>
    </source>
</reference>
<dbReference type="CDD" id="cd06223">
    <property type="entry name" value="PRTases_typeI"/>
    <property type="match status" value="1"/>
</dbReference>
<keyword evidence="2" id="KW-1185">Reference proteome</keyword>
<gene>
    <name evidence="1" type="ORF">ACFPCV_12530</name>
</gene>
<dbReference type="InterPro" id="IPR000836">
    <property type="entry name" value="PRTase_dom"/>
</dbReference>
<dbReference type="Proteomes" id="UP001595859">
    <property type="component" value="Unassembled WGS sequence"/>
</dbReference>
<proteinExistence type="predicted"/>
<dbReference type="Gene3D" id="3.40.50.2020">
    <property type="match status" value="1"/>
</dbReference>
<accession>A0ABV9RYC1</accession>
<name>A0ABV9RYC1_9PSEU</name>